<evidence type="ECO:0000313" key="1">
    <source>
        <dbReference type="EMBL" id="MFC7292390.1"/>
    </source>
</evidence>
<keyword evidence="2" id="KW-1185">Reference proteome</keyword>
<protein>
    <submittedName>
        <fullName evidence="1">Uncharacterized protein</fullName>
    </submittedName>
</protein>
<comment type="caution">
    <text evidence="1">The sequence shown here is derived from an EMBL/GenBank/DDBJ whole genome shotgun (WGS) entry which is preliminary data.</text>
</comment>
<proteinExistence type="predicted"/>
<evidence type="ECO:0000313" key="2">
    <source>
        <dbReference type="Proteomes" id="UP001596492"/>
    </source>
</evidence>
<gene>
    <name evidence="1" type="ORF">ACFQS8_12235</name>
</gene>
<accession>A0ABW2IML8</accession>
<name>A0ABW2IML8_9PROT</name>
<dbReference type="Proteomes" id="UP001596492">
    <property type="component" value="Unassembled WGS sequence"/>
</dbReference>
<reference evidence="2" key="1">
    <citation type="journal article" date="2019" name="Int. J. Syst. Evol. Microbiol.">
        <title>The Global Catalogue of Microorganisms (GCM) 10K type strain sequencing project: providing services to taxonomists for standard genome sequencing and annotation.</title>
        <authorList>
            <consortium name="The Broad Institute Genomics Platform"/>
            <consortium name="The Broad Institute Genome Sequencing Center for Infectious Disease"/>
            <person name="Wu L."/>
            <person name="Ma J."/>
        </authorList>
    </citation>
    <scope>NUCLEOTIDE SEQUENCE [LARGE SCALE GENOMIC DNA]</scope>
    <source>
        <strain evidence="2">CCUG 51308</strain>
    </source>
</reference>
<sequence>MKLNEEYERPNTVAGLKAKRDELGALREKFRTEIKKITVDIDHIDASIRLFDPEADNYKIRPYVVKHRAEKGSVKRFVLNSLRTSETSLTSRQITELWAADRGLDADEATLITIRKRTSACINTCVKQGLVRQDGMTTDHDAYGPYKRWRIAK</sequence>
<organism evidence="1 2">
    <name type="scientific">Hirschia litorea</name>
    <dbReference type="NCBI Taxonomy" id="1199156"/>
    <lineage>
        <taxon>Bacteria</taxon>
        <taxon>Pseudomonadati</taxon>
        <taxon>Pseudomonadota</taxon>
        <taxon>Alphaproteobacteria</taxon>
        <taxon>Hyphomonadales</taxon>
        <taxon>Hyphomonadaceae</taxon>
        <taxon>Hirschia</taxon>
    </lineage>
</organism>
<dbReference type="EMBL" id="JBHTBR010000005">
    <property type="protein sequence ID" value="MFC7292390.1"/>
    <property type="molecule type" value="Genomic_DNA"/>
</dbReference>
<dbReference type="RefSeq" id="WP_382168621.1">
    <property type="nucleotide sequence ID" value="NZ_JBHTBR010000005.1"/>
</dbReference>